<gene>
    <name evidence="1" type="ORF">AW08_00627</name>
</gene>
<reference evidence="1" key="1">
    <citation type="submission" date="2014-02" db="EMBL/GenBank/DDBJ databases">
        <title>Expanding our view of genomic diversity in Candidatus Accumulibacter clades.</title>
        <authorList>
            <person name="Skennerton C.T."/>
            <person name="Barr J.J."/>
            <person name="Slater F.R."/>
            <person name="Bond P.L."/>
            <person name="Tyson G.W."/>
        </authorList>
    </citation>
    <scope>NUCLEOTIDE SEQUENCE [LARGE SCALE GENOMIC DNA]</scope>
</reference>
<evidence type="ECO:0000313" key="2">
    <source>
        <dbReference type="Proteomes" id="UP000020218"/>
    </source>
</evidence>
<dbReference type="InterPro" id="IPR016932">
    <property type="entry name" value="UCP029669"/>
</dbReference>
<evidence type="ECO:0000313" key="1">
    <source>
        <dbReference type="EMBL" id="EXI69415.1"/>
    </source>
</evidence>
<dbReference type="SUPFAM" id="SSF110849">
    <property type="entry name" value="ParB/Sulfiredoxin"/>
    <property type="match status" value="1"/>
</dbReference>
<protein>
    <submittedName>
        <fullName evidence="1">ParB-like nuclease</fullName>
    </submittedName>
</protein>
<dbReference type="EMBL" id="JFAX01000002">
    <property type="protein sequence ID" value="EXI69415.1"/>
    <property type="molecule type" value="Genomic_DNA"/>
</dbReference>
<dbReference type="Gene3D" id="3.90.1530.10">
    <property type="entry name" value="Conserved hypothetical protein from pyrococcus furiosus pfu- 392566-001, ParB domain"/>
    <property type="match status" value="1"/>
</dbReference>
<accession>A0A011NXR2</accession>
<organism evidence="1 2">
    <name type="scientific">Candidatus Accumulibacter adjunctus</name>
    <dbReference type="NCBI Taxonomy" id="1454001"/>
    <lineage>
        <taxon>Bacteria</taxon>
        <taxon>Pseudomonadati</taxon>
        <taxon>Pseudomonadota</taxon>
        <taxon>Betaproteobacteria</taxon>
        <taxon>Candidatus Accumulibacter</taxon>
    </lineage>
</organism>
<dbReference type="Proteomes" id="UP000020218">
    <property type="component" value="Unassembled WGS sequence"/>
</dbReference>
<dbReference type="InterPro" id="IPR014956">
    <property type="entry name" value="ParBc_2"/>
</dbReference>
<dbReference type="CDD" id="cd16390">
    <property type="entry name" value="ParB_N_Srx_like"/>
    <property type="match status" value="1"/>
</dbReference>
<dbReference type="AlphaFoldDB" id="A0A011NXR2"/>
<proteinExistence type="predicted"/>
<dbReference type="STRING" id="1454001.AW08_00627"/>
<comment type="caution">
    <text evidence="1">The sequence shown here is derived from an EMBL/GenBank/DDBJ whole genome shotgun (WGS) entry which is preliminary data.</text>
</comment>
<sequence length="245" mass="28032">MDFNYEECSGKSHRSGELYQIKVSDLHPTQCAVGLDEVYARVESMRKKSRDELTAYLITRPVPVVIGRGNKFCLTDHHHLARAVWETAKGKNDAGITTDDARVVVEVLYNWSVLKDYNFWKAMHDAAWVYLFDHAGGGPIQPSQLPTHIKELRNDPYRGLAWYVRSHFGYSKRPADFAEFQWAQYFRMRMILDNDILRNETRSTEVLLSEMKDEDRNRIVEQAIALARSPEAAGLPGYSGFVSGA</sequence>
<dbReference type="PATRIC" id="fig|1454001.3.peg.605"/>
<name>A0A011NXR2_9PROT</name>
<dbReference type="PIRSF" id="PIRSF029669">
    <property type="entry name" value="UCP029669"/>
    <property type="match status" value="1"/>
</dbReference>
<keyword evidence="2" id="KW-1185">Reference proteome</keyword>
<dbReference type="InterPro" id="IPR036086">
    <property type="entry name" value="ParB/Sulfiredoxin_sf"/>
</dbReference>
<dbReference type="Gene3D" id="1.10.8.10">
    <property type="entry name" value="DNA helicase RuvA subunit, C-terminal domain"/>
    <property type="match status" value="1"/>
</dbReference>
<dbReference type="Pfam" id="PF08857">
    <property type="entry name" value="ParBc_2"/>
    <property type="match status" value="1"/>
</dbReference>